<reference evidence="1 2" key="1">
    <citation type="journal article" date="2019" name="Emerg. Microbes Infect.">
        <title>Comprehensive subspecies identification of 175 nontuberculous mycobacteria species based on 7547 genomic profiles.</title>
        <authorList>
            <person name="Matsumoto Y."/>
            <person name="Kinjo T."/>
            <person name="Motooka D."/>
            <person name="Nabeya D."/>
            <person name="Jung N."/>
            <person name="Uechi K."/>
            <person name="Horii T."/>
            <person name="Iida T."/>
            <person name="Fujita J."/>
            <person name="Nakamura S."/>
        </authorList>
    </citation>
    <scope>NUCLEOTIDE SEQUENCE [LARGE SCALE GENOMIC DNA]</scope>
    <source>
        <strain evidence="1 2">JCM 13571</strain>
    </source>
</reference>
<protein>
    <recommendedName>
        <fullName evidence="3">Alanine and proline rich membrane protein</fullName>
    </recommendedName>
</protein>
<evidence type="ECO:0008006" key="3">
    <source>
        <dbReference type="Google" id="ProtNLM"/>
    </source>
</evidence>
<name>A0A7I7X5N2_9MYCO</name>
<dbReference type="Proteomes" id="UP000467260">
    <property type="component" value="Chromosome"/>
</dbReference>
<dbReference type="KEGG" id="mhib:MHIB_34340"/>
<sequence length="152" mass="15942">MPASLPPARAGRPAIALAALAVLISATALMVALTRPSEGAERPFTATQRADAKDHLCRSYRLAAHAEHIETNMPDNAALGRLSATNGALILQTAAADPAVETKYRDAARNLALSYQKLVAIATGRNANDPEITDAIADANAKDRVMVELCGE</sequence>
<accession>A0A7I7X5N2</accession>
<keyword evidence="2" id="KW-1185">Reference proteome</keyword>
<dbReference type="EMBL" id="AP022609">
    <property type="protein sequence ID" value="BBZ25016.1"/>
    <property type="molecule type" value="Genomic_DNA"/>
</dbReference>
<organism evidence="1 2">
    <name type="scientific">Mycolicibacter hiberniae</name>
    <dbReference type="NCBI Taxonomy" id="29314"/>
    <lineage>
        <taxon>Bacteria</taxon>
        <taxon>Bacillati</taxon>
        <taxon>Actinomycetota</taxon>
        <taxon>Actinomycetes</taxon>
        <taxon>Mycobacteriales</taxon>
        <taxon>Mycobacteriaceae</taxon>
        <taxon>Mycolicibacter</taxon>
    </lineage>
</organism>
<dbReference type="AlphaFoldDB" id="A0A7I7X5N2"/>
<evidence type="ECO:0000313" key="2">
    <source>
        <dbReference type="Proteomes" id="UP000467260"/>
    </source>
</evidence>
<proteinExistence type="predicted"/>
<evidence type="ECO:0000313" key="1">
    <source>
        <dbReference type="EMBL" id="BBZ25016.1"/>
    </source>
</evidence>
<gene>
    <name evidence="1" type="ORF">MHIB_34340</name>
</gene>